<name>A0A6I6D9J9_9FIRM</name>
<keyword evidence="5 12" id="KW-0347">Helicase</keyword>
<dbReference type="Proteomes" id="UP000426444">
    <property type="component" value="Chromosome"/>
</dbReference>
<keyword evidence="3" id="KW-0547">Nucleotide-binding</keyword>
<sequence>MAVEESLIQDFLYDLESERRVLSSMIHSEEACIEAYNNLQSFDFYSPKHTTIFELISSLFERETKPTYVELLKEGHSLGIFTNPRDIEELKYISEHYIDDENIKYWIKKVKDKSKLRRFERFLRKSYQILSEEQEQDVEQLLMSAEEELTNLTALEIDDHIDTPSELAKLGYDEVEKRFIKYKEIKELNKGVLPLEGLPTGFDSLNNITLGYKQGDLIILGAQTGHGKTAFALHTAKAIAVESQQNVLYLNTEMSREQIALRWGSILSNIEHDRIRKGEINETELSRIINAYSRLRESGFYSYPCPNLTPEKTISVARKFKAQKDISMMIIDYIGRMDKQDPKLQEWQILEQIVKTQKMLAQNLNITVMCLVQLNPDGSLQGAKRMKNECDLMLKLGPIPKEVIEEDEELQKYVNPNYFITIDKNRDGRSGVMIPITFELQKQIMRDAERIAL</sequence>
<dbReference type="KEGG" id="salq:SYNTR_0965"/>
<dbReference type="InterPro" id="IPR036185">
    <property type="entry name" value="DNA_heli_DnaB-like_N_sf"/>
</dbReference>
<evidence type="ECO:0000256" key="2">
    <source>
        <dbReference type="ARBA" id="ARBA00022705"/>
    </source>
</evidence>
<dbReference type="PANTHER" id="PTHR30153">
    <property type="entry name" value="REPLICATIVE DNA HELICASE DNAB"/>
    <property type="match status" value="1"/>
</dbReference>
<dbReference type="EMBL" id="CP046457">
    <property type="protein sequence ID" value="QGT99558.1"/>
    <property type="molecule type" value="Genomic_DNA"/>
</dbReference>
<dbReference type="Pfam" id="PF00772">
    <property type="entry name" value="DnaB"/>
    <property type="match status" value="1"/>
</dbReference>
<keyword evidence="4 12" id="KW-0378">Hydrolase</keyword>
<dbReference type="GO" id="GO:0005524">
    <property type="term" value="F:ATP binding"/>
    <property type="evidence" value="ECO:0007669"/>
    <property type="project" value="UniProtKB-KW"/>
</dbReference>
<evidence type="ECO:0000313" key="12">
    <source>
        <dbReference type="EMBL" id="QGT99558.1"/>
    </source>
</evidence>
<dbReference type="Pfam" id="PF03796">
    <property type="entry name" value="DnaB_C"/>
    <property type="match status" value="1"/>
</dbReference>
<dbReference type="GO" id="GO:0016787">
    <property type="term" value="F:hydrolase activity"/>
    <property type="evidence" value="ECO:0007669"/>
    <property type="project" value="UniProtKB-KW"/>
</dbReference>
<evidence type="ECO:0000256" key="7">
    <source>
        <dbReference type="ARBA" id="ARBA00023125"/>
    </source>
</evidence>
<keyword evidence="13" id="KW-1185">Reference proteome</keyword>
<evidence type="ECO:0000256" key="5">
    <source>
        <dbReference type="ARBA" id="ARBA00022806"/>
    </source>
</evidence>
<dbReference type="InterPro" id="IPR007693">
    <property type="entry name" value="DNA_helicase_DnaB-like_N"/>
</dbReference>
<evidence type="ECO:0000256" key="1">
    <source>
        <dbReference type="ARBA" id="ARBA00008428"/>
    </source>
</evidence>
<evidence type="ECO:0000256" key="4">
    <source>
        <dbReference type="ARBA" id="ARBA00022801"/>
    </source>
</evidence>
<dbReference type="GO" id="GO:0003677">
    <property type="term" value="F:DNA binding"/>
    <property type="evidence" value="ECO:0007669"/>
    <property type="project" value="UniProtKB-KW"/>
</dbReference>
<dbReference type="RefSeq" id="WP_156203439.1">
    <property type="nucleotide sequence ID" value="NZ_CP046457.1"/>
</dbReference>
<evidence type="ECO:0000256" key="3">
    <source>
        <dbReference type="ARBA" id="ARBA00022741"/>
    </source>
</evidence>
<evidence type="ECO:0000256" key="6">
    <source>
        <dbReference type="ARBA" id="ARBA00022840"/>
    </source>
</evidence>
<dbReference type="InterPro" id="IPR007694">
    <property type="entry name" value="DNA_helicase_DnaB-like_C"/>
</dbReference>
<dbReference type="SUPFAM" id="SSF52540">
    <property type="entry name" value="P-loop containing nucleoside triphosphate hydrolases"/>
    <property type="match status" value="1"/>
</dbReference>
<dbReference type="GO" id="GO:0043139">
    <property type="term" value="F:5'-3' DNA helicase activity"/>
    <property type="evidence" value="ECO:0007669"/>
    <property type="project" value="UniProtKB-EC"/>
</dbReference>
<dbReference type="InterPro" id="IPR016136">
    <property type="entry name" value="DNA_helicase_N/primase_C"/>
</dbReference>
<evidence type="ECO:0000313" key="13">
    <source>
        <dbReference type="Proteomes" id="UP000426444"/>
    </source>
</evidence>
<keyword evidence="8" id="KW-0413">Isomerase</keyword>
<keyword evidence="7" id="KW-0238">DNA-binding</keyword>
<dbReference type="EC" id="5.6.2.3" evidence="9"/>
<proteinExistence type="inferred from homology"/>
<dbReference type="SUPFAM" id="SSF48024">
    <property type="entry name" value="N-terminal domain of DnaB helicase"/>
    <property type="match status" value="1"/>
</dbReference>
<gene>
    <name evidence="12" type="ORF">SYNTR_0965</name>
</gene>
<dbReference type="OrthoDB" id="9773982at2"/>
<dbReference type="Gene3D" id="1.10.860.10">
    <property type="entry name" value="DNAb Helicase, Chain A"/>
    <property type="match status" value="1"/>
</dbReference>
<keyword evidence="6" id="KW-0067">ATP-binding</keyword>
<evidence type="ECO:0000256" key="10">
    <source>
        <dbReference type="ARBA" id="ARBA00048954"/>
    </source>
</evidence>
<comment type="catalytic activity">
    <reaction evidence="10">
        <text>ATP + H2O = ADP + phosphate + H(+)</text>
        <dbReference type="Rhea" id="RHEA:13065"/>
        <dbReference type="ChEBI" id="CHEBI:15377"/>
        <dbReference type="ChEBI" id="CHEBI:15378"/>
        <dbReference type="ChEBI" id="CHEBI:30616"/>
        <dbReference type="ChEBI" id="CHEBI:43474"/>
        <dbReference type="ChEBI" id="CHEBI:456216"/>
        <dbReference type="EC" id="5.6.2.3"/>
    </reaction>
</comment>
<evidence type="ECO:0000256" key="8">
    <source>
        <dbReference type="ARBA" id="ARBA00023235"/>
    </source>
</evidence>
<comment type="similarity">
    <text evidence="1">Belongs to the helicase family. DnaB subfamily.</text>
</comment>
<dbReference type="InterPro" id="IPR027417">
    <property type="entry name" value="P-loop_NTPase"/>
</dbReference>
<dbReference type="GO" id="GO:0006260">
    <property type="term" value="P:DNA replication"/>
    <property type="evidence" value="ECO:0007669"/>
    <property type="project" value="UniProtKB-KW"/>
</dbReference>
<evidence type="ECO:0000256" key="9">
    <source>
        <dbReference type="ARBA" id="ARBA00044969"/>
    </source>
</evidence>
<dbReference type="AlphaFoldDB" id="A0A6I6D9J9"/>
<dbReference type="PROSITE" id="PS51199">
    <property type="entry name" value="SF4_HELICASE"/>
    <property type="match status" value="1"/>
</dbReference>
<accession>A0A6I6D9J9</accession>
<evidence type="ECO:0000259" key="11">
    <source>
        <dbReference type="PROSITE" id="PS51199"/>
    </source>
</evidence>
<feature type="domain" description="SF4 helicase" evidence="11">
    <location>
        <begin position="191"/>
        <end position="396"/>
    </location>
</feature>
<organism evidence="12 13">
    <name type="scientific">Candidatus Syntrophocurvum alkaliphilum</name>
    <dbReference type="NCBI Taxonomy" id="2293317"/>
    <lineage>
        <taxon>Bacteria</taxon>
        <taxon>Bacillati</taxon>
        <taxon>Bacillota</taxon>
        <taxon>Clostridia</taxon>
        <taxon>Eubacteriales</taxon>
        <taxon>Syntrophomonadaceae</taxon>
        <taxon>Candidatus Syntrophocurvum</taxon>
    </lineage>
</organism>
<dbReference type="Gene3D" id="3.40.50.300">
    <property type="entry name" value="P-loop containing nucleotide triphosphate hydrolases"/>
    <property type="match status" value="1"/>
</dbReference>
<reference evidence="13" key="1">
    <citation type="journal article" date="2019" name="Microbiology">
        <title>Complete Genome Sequence of an Uncultured Bacterium of the Candidate Phylum Bipolaricaulota.</title>
        <authorList>
            <person name="Kadnikov V.V."/>
            <person name="Mardanov A.V."/>
            <person name="Beletsky A.V."/>
            <person name="Frank Y.A."/>
            <person name="Karnachuk O.V."/>
            <person name="Ravin N.V."/>
        </authorList>
    </citation>
    <scope>NUCLEOTIDE SEQUENCE [LARGE SCALE GENOMIC DNA]</scope>
</reference>
<dbReference type="PANTHER" id="PTHR30153:SF2">
    <property type="entry name" value="REPLICATIVE DNA HELICASE"/>
    <property type="match status" value="1"/>
</dbReference>
<keyword evidence="2" id="KW-0235">DNA replication</keyword>
<dbReference type="GO" id="GO:0005829">
    <property type="term" value="C:cytosol"/>
    <property type="evidence" value="ECO:0007669"/>
    <property type="project" value="TreeGrafter"/>
</dbReference>
<protein>
    <recommendedName>
        <fullName evidence="9">DNA 5'-3' helicase</fullName>
        <ecNumber evidence="9">5.6.2.3</ecNumber>
    </recommendedName>
</protein>